<keyword evidence="2" id="KW-1185">Reference proteome</keyword>
<accession>A0A016QNY4</accession>
<proteinExistence type="predicted"/>
<dbReference type="PATRIC" id="fig|1476583.3.peg.2167"/>
<dbReference type="EMBL" id="JHAC01000032">
    <property type="protein sequence ID" value="EYB67865.1"/>
    <property type="molecule type" value="Genomic_DNA"/>
</dbReference>
<evidence type="ECO:0000313" key="1">
    <source>
        <dbReference type="EMBL" id="EYB67865.1"/>
    </source>
</evidence>
<gene>
    <name evidence="1" type="ORF">DEIPH_ctg032orf0122</name>
</gene>
<reference evidence="1 2" key="1">
    <citation type="submission" date="2014-03" db="EMBL/GenBank/DDBJ databases">
        <title>Draft genome sequence of Deinococcus phoenicis 1P10ME.</title>
        <authorList>
            <person name="Stepanov V.G."/>
            <person name="Vaishampayan P."/>
            <person name="Venkateswaran K."/>
            <person name="Fox G.E."/>
        </authorList>
    </citation>
    <scope>NUCLEOTIDE SEQUENCE [LARGE SCALE GENOMIC DNA]</scope>
    <source>
        <strain evidence="1 2">1P10ME</strain>
    </source>
</reference>
<name>A0A016QNY4_9DEIO</name>
<dbReference type="AlphaFoldDB" id="A0A016QNY4"/>
<sequence length="148" mass="16602">MMTDNNLSEIFLDEQYTQGTYLTMKCWGPRGFDFSLTTKHQLLPEQGTEELDPDDLYLVNYRVGTGQQATIYSLTRVGVENRLRRDSFSFADSAANEAIAVGLGTGQKVFIRVQAKSPQAPVKQTLTFTFLPAGFVQAFKAIDFCDLR</sequence>
<organism evidence="1 2">
    <name type="scientific">Deinococcus phoenicis</name>
    <dbReference type="NCBI Taxonomy" id="1476583"/>
    <lineage>
        <taxon>Bacteria</taxon>
        <taxon>Thermotogati</taxon>
        <taxon>Deinococcota</taxon>
        <taxon>Deinococci</taxon>
        <taxon>Deinococcales</taxon>
        <taxon>Deinococcaceae</taxon>
        <taxon>Deinococcus</taxon>
    </lineage>
</organism>
<dbReference type="Proteomes" id="UP000020492">
    <property type="component" value="Unassembled WGS sequence"/>
</dbReference>
<comment type="caution">
    <text evidence="1">The sequence shown here is derived from an EMBL/GenBank/DDBJ whole genome shotgun (WGS) entry which is preliminary data.</text>
</comment>
<protein>
    <submittedName>
        <fullName evidence="1">Uncharacterized protein</fullName>
    </submittedName>
</protein>
<dbReference type="STRING" id="1476583.DEIPH_ctg032orf0122"/>
<evidence type="ECO:0000313" key="2">
    <source>
        <dbReference type="Proteomes" id="UP000020492"/>
    </source>
</evidence>